<dbReference type="EMBL" id="CP137555">
    <property type="protein sequence ID" value="WOX04416.1"/>
    <property type="molecule type" value="Genomic_DNA"/>
</dbReference>
<accession>A0AAU0MUZ4</accession>
<evidence type="ECO:0000256" key="1">
    <source>
        <dbReference type="SAM" id="Phobius"/>
    </source>
</evidence>
<name>A0AAU0MUZ4_9GAMM</name>
<gene>
    <name evidence="2" type="ORF">R5R33_11760</name>
</gene>
<evidence type="ECO:0000313" key="3">
    <source>
        <dbReference type="Proteomes" id="UP001302477"/>
    </source>
</evidence>
<keyword evidence="1" id="KW-1133">Transmembrane helix</keyword>
<sequence length="149" mass="16737">MNNVCKPFLLLEILVGFAPTVFFLLIDSFLAMWGVFAVGALGEDFNIHAGFEYFVILAQWLGLWGVLYVAALVWHGVTSFTIPRSIRVFLVFGLFSLGYRNFPFFESLVIDGVYHSPITWIVLLPAAVSIHILFLGRAYLMRNNALSDA</sequence>
<dbReference type="Proteomes" id="UP001302477">
    <property type="component" value="Chromosome"/>
</dbReference>
<proteinExistence type="predicted"/>
<keyword evidence="1" id="KW-0472">Membrane</keyword>
<keyword evidence="1" id="KW-0812">Transmembrane</keyword>
<dbReference type="RefSeq" id="WP_318952895.1">
    <property type="nucleotide sequence ID" value="NZ_CP137555.1"/>
</dbReference>
<feature type="transmembrane region" description="Helical" evidence="1">
    <location>
        <begin position="117"/>
        <end position="140"/>
    </location>
</feature>
<organism evidence="2 3">
    <name type="scientific">Microbulbifer pacificus</name>
    <dbReference type="NCBI Taxonomy" id="407164"/>
    <lineage>
        <taxon>Bacteria</taxon>
        <taxon>Pseudomonadati</taxon>
        <taxon>Pseudomonadota</taxon>
        <taxon>Gammaproteobacteria</taxon>
        <taxon>Cellvibrionales</taxon>
        <taxon>Microbulbiferaceae</taxon>
        <taxon>Microbulbifer</taxon>
    </lineage>
</organism>
<evidence type="ECO:0000313" key="2">
    <source>
        <dbReference type="EMBL" id="WOX04416.1"/>
    </source>
</evidence>
<dbReference type="KEGG" id="mpaf:R5R33_11760"/>
<dbReference type="AlphaFoldDB" id="A0AAU0MUZ4"/>
<feature type="transmembrane region" description="Helical" evidence="1">
    <location>
        <begin position="86"/>
        <end position="105"/>
    </location>
</feature>
<protein>
    <submittedName>
        <fullName evidence="2">Uncharacterized protein</fullName>
    </submittedName>
</protein>
<feature type="transmembrane region" description="Helical" evidence="1">
    <location>
        <begin position="9"/>
        <end position="33"/>
    </location>
</feature>
<feature type="transmembrane region" description="Helical" evidence="1">
    <location>
        <begin position="53"/>
        <end position="74"/>
    </location>
</feature>
<reference evidence="2 3" key="1">
    <citation type="submission" date="2023-10" db="EMBL/GenBank/DDBJ databases">
        <title>Description of Microbulbifer bruguierae sp. nov., isolated from the sediments of mangrove plant Bruguiera sexangula and comparative genomic analyses of the genus Microbulbifer.</title>
        <authorList>
            <person name="Long M."/>
        </authorList>
    </citation>
    <scope>NUCLEOTIDE SEQUENCE [LARGE SCALE GENOMIC DNA]</scope>
    <source>
        <strain evidence="2 3">SPO729</strain>
    </source>
</reference>
<keyword evidence="3" id="KW-1185">Reference proteome</keyword>